<accession>A0ABQ7GT11</accession>
<reference evidence="2" key="1">
    <citation type="submission" date="2017-08" db="EMBL/GenBank/DDBJ databases">
        <authorList>
            <person name="Polle J.E."/>
            <person name="Barry K."/>
            <person name="Cushman J."/>
            <person name="Schmutz J."/>
            <person name="Tran D."/>
            <person name="Hathwaick L.T."/>
            <person name="Yim W.C."/>
            <person name="Jenkins J."/>
            <person name="Mckie-Krisberg Z.M."/>
            <person name="Prochnik S."/>
            <person name="Lindquist E."/>
            <person name="Dockter R.B."/>
            <person name="Adam C."/>
            <person name="Molina H."/>
            <person name="Bunkerborg J."/>
            <person name="Jin E."/>
            <person name="Buchheim M."/>
            <person name="Magnuson J."/>
        </authorList>
    </citation>
    <scope>NUCLEOTIDE SEQUENCE</scope>
    <source>
        <strain evidence="2">CCAP 19/18</strain>
    </source>
</reference>
<sequence length="187" mass="20704">MSNRMGMKTKSKQQRSLKLKEGLMQHREDGEDAQPAVAPNLLSSYGERFMSMFDDYDEGTEVARRQRELSSKNAGSTCSEQQRHTCKQEGLPAHGSMEDPGGLQHAGKSKEKRGISENSSAPRHAKKGRGAPKDEIEEIIFNDKPQSSSLHLVPSASVIDHPRESLDLERRLFMSSKVGGRGLKATI</sequence>
<feature type="compositionally biased region" description="Basic and acidic residues" evidence="1">
    <location>
        <begin position="18"/>
        <end position="29"/>
    </location>
</feature>
<evidence type="ECO:0000313" key="3">
    <source>
        <dbReference type="Proteomes" id="UP000815325"/>
    </source>
</evidence>
<feature type="region of interest" description="Disordered" evidence="1">
    <location>
        <begin position="61"/>
        <end position="156"/>
    </location>
</feature>
<proteinExistence type="predicted"/>
<feature type="compositionally biased region" description="Polar residues" evidence="1">
    <location>
        <begin position="71"/>
        <end position="80"/>
    </location>
</feature>
<evidence type="ECO:0008006" key="4">
    <source>
        <dbReference type="Google" id="ProtNLM"/>
    </source>
</evidence>
<gene>
    <name evidence="2" type="ORF">DUNSADRAFT_3888</name>
</gene>
<evidence type="ECO:0000256" key="1">
    <source>
        <dbReference type="SAM" id="MobiDB-lite"/>
    </source>
</evidence>
<name>A0ABQ7GT11_DUNSA</name>
<dbReference type="EMBL" id="MU069604">
    <property type="protein sequence ID" value="KAF5837745.1"/>
    <property type="molecule type" value="Genomic_DNA"/>
</dbReference>
<feature type="region of interest" description="Disordered" evidence="1">
    <location>
        <begin position="1"/>
        <end position="37"/>
    </location>
</feature>
<feature type="compositionally biased region" description="Basic residues" evidence="1">
    <location>
        <begin position="7"/>
        <end position="17"/>
    </location>
</feature>
<organism evidence="2 3">
    <name type="scientific">Dunaliella salina</name>
    <name type="common">Green alga</name>
    <name type="synonym">Protococcus salinus</name>
    <dbReference type="NCBI Taxonomy" id="3046"/>
    <lineage>
        <taxon>Eukaryota</taxon>
        <taxon>Viridiplantae</taxon>
        <taxon>Chlorophyta</taxon>
        <taxon>core chlorophytes</taxon>
        <taxon>Chlorophyceae</taxon>
        <taxon>CS clade</taxon>
        <taxon>Chlamydomonadales</taxon>
        <taxon>Dunaliellaceae</taxon>
        <taxon>Dunaliella</taxon>
    </lineage>
</organism>
<evidence type="ECO:0000313" key="2">
    <source>
        <dbReference type="EMBL" id="KAF5837745.1"/>
    </source>
</evidence>
<keyword evidence="3" id="KW-1185">Reference proteome</keyword>
<feature type="compositionally biased region" description="Basic and acidic residues" evidence="1">
    <location>
        <begin position="61"/>
        <end position="70"/>
    </location>
</feature>
<dbReference type="Proteomes" id="UP000815325">
    <property type="component" value="Unassembled WGS sequence"/>
</dbReference>
<protein>
    <recommendedName>
        <fullName evidence="4">Encoded protein</fullName>
    </recommendedName>
</protein>
<comment type="caution">
    <text evidence="2">The sequence shown here is derived from an EMBL/GenBank/DDBJ whole genome shotgun (WGS) entry which is preliminary data.</text>
</comment>